<keyword evidence="3" id="KW-1185">Reference proteome</keyword>
<evidence type="ECO:0008006" key="4">
    <source>
        <dbReference type="Google" id="ProtNLM"/>
    </source>
</evidence>
<evidence type="ECO:0000256" key="1">
    <source>
        <dbReference type="ARBA" id="ARBA00022737"/>
    </source>
</evidence>
<name>A0A9D4W9Q4_PEA</name>
<dbReference type="InterPro" id="IPR002885">
    <property type="entry name" value="PPR_rpt"/>
</dbReference>
<organism evidence="2 3">
    <name type="scientific">Pisum sativum</name>
    <name type="common">Garden pea</name>
    <name type="synonym">Lathyrus oleraceus</name>
    <dbReference type="NCBI Taxonomy" id="3888"/>
    <lineage>
        <taxon>Eukaryota</taxon>
        <taxon>Viridiplantae</taxon>
        <taxon>Streptophyta</taxon>
        <taxon>Embryophyta</taxon>
        <taxon>Tracheophyta</taxon>
        <taxon>Spermatophyta</taxon>
        <taxon>Magnoliopsida</taxon>
        <taxon>eudicotyledons</taxon>
        <taxon>Gunneridae</taxon>
        <taxon>Pentapetalae</taxon>
        <taxon>rosids</taxon>
        <taxon>fabids</taxon>
        <taxon>Fabales</taxon>
        <taxon>Fabaceae</taxon>
        <taxon>Papilionoideae</taxon>
        <taxon>50 kb inversion clade</taxon>
        <taxon>NPAAA clade</taxon>
        <taxon>Hologalegina</taxon>
        <taxon>IRL clade</taxon>
        <taxon>Fabeae</taxon>
        <taxon>Lathyrus</taxon>
    </lineage>
</organism>
<reference evidence="2 3" key="1">
    <citation type="journal article" date="2022" name="Nat. Genet.">
        <title>Improved pea reference genome and pan-genome highlight genomic features and evolutionary characteristics.</title>
        <authorList>
            <person name="Yang T."/>
            <person name="Liu R."/>
            <person name="Luo Y."/>
            <person name="Hu S."/>
            <person name="Wang D."/>
            <person name="Wang C."/>
            <person name="Pandey M.K."/>
            <person name="Ge S."/>
            <person name="Xu Q."/>
            <person name="Li N."/>
            <person name="Li G."/>
            <person name="Huang Y."/>
            <person name="Saxena R.K."/>
            <person name="Ji Y."/>
            <person name="Li M."/>
            <person name="Yan X."/>
            <person name="He Y."/>
            <person name="Liu Y."/>
            <person name="Wang X."/>
            <person name="Xiang C."/>
            <person name="Varshney R.K."/>
            <person name="Ding H."/>
            <person name="Gao S."/>
            <person name="Zong X."/>
        </authorList>
    </citation>
    <scope>NUCLEOTIDE SEQUENCE [LARGE SCALE GENOMIC DNA]</scope>
    <source>
        <strain evidence="2 3">cv. Zhongwan 6</strain>
    </source>
</reference>
<feature type="non-terminal residue" evidence="2">
    <location>
        <position position="100"/>
    </location>
</feature>
<dbReference type="AlphaFoldDB" id="A0A9D4W9Q4"/>
<dbReference type="Pfam" id="PF01535">
    <property type="entry name" value="PPR"/>
    <property type="match status" value="2"/>
</dbReference>
<accession>A0A9D4W9Q4</accession>
<sequence length="100" mass="11319">MVSGYVNVGRLVEARELFNGFSCSYSITRSSLIYRHCKFKYKIEAFDLFRSMRLEGHKPTQFTLGSALRVCSSLGLIQPGEMVHGYVVKNGFESNVFIVV</sequence>
<dbReference type="Gramene" id="Psat06G0339700-T2">
    <property type="protein sequence ID" value="KAI5397562.1"/>
    <property type="gene ID" value="KIW84_063397"/>
</dbReference>
<dbReference type="GO" id="GO:0009451">
    <property type="term" value="P:RNA modification"/>
    <property type="evidence" value="ECO:0007669"/>
    <property type="project" value="InterPro"/>
</dbReference>
<dbReference type="Gene3D" id="1.25.40.10">
    <property type="entry name" value="Tetratricopeptide repeat domain"/>
    <property type="match status" value="1"/>
</dbReference>
<dbReference type="NCBIfam" id="TIGR00756">
    <property type="entry name" value="PPR"/>
    <property type="match status" value="1"/>
</dbReference>
<protein>
    <recommendedName>
        <fullName evidence="4">Pentatricopeptide repeat-containing protein</fullName>
    </recommendedName>
</protein>
<dbReference type="PANTHER" id="PTHR47926">
    <property type="entry name" value="PENTATRICOPEPTIDE REPEAT-CONTAINING PROTEIN"/>
    <property type="match status" value="1"/>
</dbReference>
<evidence type="ECO:0000313" key="2">
    <source>
        <dbReference type="EMBL" id="KAI5397562.1"/>
    </source>
</evidence>
<gene>
    <name evidence="2" type="ORF">KIW84_063397</name>
</gene>
<dbReference type="Proteomes" id="UP001058974">
    <property type="component" value="Chromosome 6"/>
</dbReference>
<dbReference type="InterPro" id="IPR046960">
    <property type="entry name" value="PPR_At4g14850-like_plant"/>
</dbReference>
<comment type="caution">
    <text evidence="2">The sequence shown here is derived from an EMBL/GenBank/DDBJ whole genome shotgun (WGS) entry which is preliminary data.</text>
</comment>
<proteinExistence type="predicted"/>
<evidence type="ECO:0000313" key="3">
    <source>
        <dbReference type="Proteomes" id="UP001058974"/>
    </source>
</evidence>
<dbReference type="InterPro" id="IPR011990">
    <property type="entry name" value="TPR-like_helical_dom_sf"/>
</dbReference>
<dbReference type="GO" id="GO:0003723">
    <property type="term" value="F:RNA binding"/>
    <property type="evidence" value="ECO:0007669"/>
    <property type="project" value="InterPro"/>
</dbReference>
<dbReference type="EMBL" id="JAMSHJ010000006">
    <property type="protein sequence ID" value="KAI5397562.1"/>
    <property type="molecule type" value="Genomic_DNA"/>
</dbReference>
<keyword evidence="1" id="KW-0677">Repeat</keyword>